<proteinExistence type="predicted"/>
<evidence type="ECO:0000259" key="2">
    <source>
        <dbReference type="Pfam" id="PF17733"/>
    </source>
</evidence>
<evidence type="ECO:0000313" key="4">
    <source>
        <dbReference type="EMBL" id="KAL1643980.1"/>
    </source>
</evidence>
<evidence type="ECO:0000259" key="3">
    <source>
        <dbReference type="Pfam" id="PF25871"/>
    </source>
</evidence>
<dbReference type="Proteomes" id="UP001521184">
    <property type="component" value="Unassembled WGS sequence"/>
</dbReference>
<feature type="region of interest" description="Disordered" evidence="1">
    <location>
        <begin position="76"/>
        <end position="148"/>
    </location>
</feature>
<accession>A0ABR3TTF8</accession>
<reference evidence="4 5" key="1">
    <citation type="journal article" date="2023" name="Plant Dis.">
        <title>First Report of Diplodia intermedia Causing Canker and Dieback Diseases on Apple Trees in Canada.</title>
        <authorList>
            <person name="Ellouze W."/>
            <person name="Ilyukhin E."/>
            <person name="Sulman M."/>
            <person name="Ali S."/>
        </authorList>
    </citation>
    <scope>NUCLEOTIDE SEQUENCE [LARGE SCALE GENOMIC DNA]</scope>
    <source>
        <strain evidence="4 5">M45-28</strain>
    </source>
</reference>
<evidence type="ECO:0000256" key="1">
    <source>
        <dbReference type="SAM" id="MobiDB-lite"/>
    </source>
</evidence>
<feature type="compositionally biased region" description="Low complexity" evidence="1">
    <location>
        <begin position="117"/>
        <end position="147"/>
    </location>
</feature>
<feature type="compositionally biased region" description="Pro residues" evidence="1">
    <location>
        <begin position="101"/>
        <end position="116"/>
    </location>
</feature>
<dbReference type="EMBL" id="JAKEKT020000025">
    <property type="protein sequence ID" value="KAL1643980.1"/>
    <property type="molecule type" value="Genomic_DNA"/>
</dbReference>
<gene>
    <name evidence="4" type="ORF">SLS58_004655</name>
</gene>
<dbReference type="PANTHER" id="PTHR36855:SF1">
    <property type="entry name" value="PEROXISOME MEMBRANE ANCHOR PROTEIN PEX14P N-TERMINAL DOMAIN-CONTAINING PROTEIN"/>
    <property type="match status" value="1"/>
</dbReference>
<evidence type="ECO:0000313" key="5">
    <source>
        <dbReference type="Proteomes" id="UP001521184"/>
    </source>
</evidence>
<dbReference type="Pfam" id="PF25871">
    <property type="entry name" value="HTH_76"/>
    <property type="match status" value="1"/>
</dbReference>
<dbReference type="PANTHER" id="PTHR36855">
    <property type="entry name" value="CHROMOSOME 10, WHOLE GENOME SHOTGUN SEQUENCE"/>
    <property type="match status" value="1"/>
</dbReference>
<feature type="domain" description="PEX14-like helix-turn-helix" evidence="3">
    <location>
        <begin position="13"/>
        <end position="78"/>
    </location>
</feature>
<keyword evidence="5" id="KW-1185">Reference proteome</keyword>
<organism evidence="4 5">
    <name type="scientific">Diplodia intermedia</name>
    <dbReference type="NCBI Taxonomy" id="856260"/>
    <lineage>
        <taxon>Eukaryota</taxon>
        <taxon>Fungi</taxon>
        <taxon>Dikarya</taxon>
        <taxon>Ascomycota</taxon>
        <taxon>Pezizomycotina</taxon>
        <taxon>Dothideomycetes</taxon>
        <taxon>Dothideomycetes incertae sedis</taxon>
        <taxon>Botryosphaeriales</taxon>
        <taxon>Botryosphaeriaceae</taxon>
        <taxon>Diplodia</taxon>
    </lineage>
</organism>
<dbReference type="Pfam" id="PF17733">
    <property type="entry name" value="KPWE_dom"/>
    <property type="match status" value="1"/>
</dbReference>
<comment type="caution">
    <text evidence="4">The sequence shown here is derived from an EMBL/GenBank/DDBJ whole genome shotgun (WGS) entry which is preliminary data.</text>
</comment>
<protein>
    <submittedName>
        <fullName evidence="4">Uncharacterized protein</fullName>
    </submittedName>
</protein>
<sequence length="215" mass="21890">MAAAPDSSSASSSIYAQVDSYPWDTDAEFQSGLGAILGSTASSEQAVELALRARCFYYSRKFNTPVDFDAYKAYRASTPSPSAVPTTAPNGLAPVDLLPATPSPSQTPPPPPPPPHGAGTTAATTSAPTSAPAPAEAQQQQEAPYPTSFAHIVELITTGQPIPGIKEIPDTVLEGQGTAPVASKRKKPWEKDVGVAATAAASSSAEVPAASAASQ</sequence>
<dbReference type="InterPro" id="IPR058841">
    <property type="entry name" value="HTH_76"/>
</dbReference>
<dbReference type="InterPro" id="IPR040554">
    <property type="entry name" value="KPWE_PEX14_dom"/>
</dbReference>
<name>A0ABR3TTF8_9PEZI</name>
<feature type="compositionally biased region" description="Low complexity" evidence="1">
    <location>
        <begin position="76"/>
        <end position="89"/>
    </location>
</feature>
<feature type="domain" description="Peroxisomal membrane protein PEX14-like KPWE" evidence="2">
    <location>
        <begin position="144"/>
        <end position="191"/>
    </location>
</feature>